<comment type="caution">
    <text evidence="2">The sequence shown here is derived from an EMBL/GenBank/DDBJ whole genome shotgun (WGS) entry which is preliminary data.</text>
</comment>
<reference evidence="2 3" key="1">
    <citation type="submission" date="2013-08" db="EMBL/GenBank/DDBJ databases">
        <title>Flavobacterium limnosediminis JC2902 genome sequencing.</title>
        <authorList>
            <person name="Lee K."/>
            <person name="Yi H."/>
            <person name="Park S."/>
            <person name="Chun J."/>
        </authorList>
    </citation>
    <scope>NUCLEOTIDE SEQUENCE [LARGE SCALE GENOMIC DNA]</scope>
    <source>
        <strain evidence="2 3">JC2902</strain>
    </source>
</reference>
<keyword evidence="3" id="KW-1185">Reference proteome</keyword>
<evidence type="ECO:0000313" key="2">
    <source>
        <dbReference type="EMBL" id="ESU22941.1"/>
    </source>
</evidence>
<feature type="region of interest" description="Disordered" evidence="1">
    <location>
        <begin position="1"/>
        <end position="22"/>
    </location>
</feature>
<evidence type="ECO:0008006" key="4">
    <source>
        <dbReference type="Google" id="ProtNLM"/>
    </source>
</evidence>
<protein>
    <recommendedName>
        <fullName evidence="4">2-dehydro-3-deoxyphosphooctonate aldolase</fullName>
    </recommendedName>
</protein>
<dbReference type="PATRIC" id="fig|1341181.4.peg.3176"/>
<dbReference type="Proteomes" id="UP000018004">
    <property type="component" value="Unassembled WGS sequence"/>
</dbReference>
<dbReference type="AlphaFoldDB" id="V6S8F6"/>
<dbReference type="EMBL" id="AVGG01000049">
    <property type="protein sequence ID" value="ESU22941.1"/>
    <property type="molecule type" value="Genomic_DNA"/>
</dbReference>
<evidence type="ECO:0000256" key="1">
    <source>
        <dbReference type="SAM" id="MobiDB-lite"/>
    </source>
</evidence>
<evidence type="ECO:0000313" key="3">
    <source>
        <dbReference type="Proteomes" id="UP000018004"/>
    </source>
</evidence>
<organism evidence="2 3">
    <name type="scientific">Flavobacterium limnosediminis JC2902</name>
    <dbReference type="NCBI Taxonomy" id="1341181"/>
    <lineage>
        <taxon>Bacteria</taxon>
        <taxon>Pseudomonadati</taxon>
        <taxon>Bacteroidota</taxon>
        <taxon>Flavobacteriia</taxon>
        <taxon>Flavobacteriales</taxon>
        <taxon>Flavobacteriaceae</taxon>
        <taxon>Flavobacterium</taxon>
    </lineage>
</organism>
<name>V6S8F6_9FLAO</name>
<dbReference type="STRING" id="1341181.FLJC2902T_32400"/>
<sequence>MTTDSTYGYSKENPIKVGGDVNGPANERNFLSSLSGPNGEAIWFERSGSCCSFETRNSSFGMGMLDRYKVTYEGKKDTLVLYLNMYDKAKLKAPLGFKFKQ</sequence>
<accession>V6S8F6</accession>
<gene>
    <name evidence="2" type="ORF">FLJC2902T_32400</name>
</gene>
<proteinExistence type="predicted"/>
<dbReference type="eggNOG" id="ENOG5033156">
    <property type="taxonomic scope" value="Bacteria"/>
</dbReference>